<name>A0ACC2KV64_PERAE</name>
<gene>
    <name evidence="1" type="ORF">MRB53_033497</name>
</gene>
<comment type="caution">
    <text evidence="1">The sequence shown here is derived from an EMBL/GenBank/DDBJ whole genome shotgun (WGS) entry which is preliminary data.</text>
</comment>
<keyword evidence="2" id="KW-1185">Reference proteome</keyword>
<reference evidence="1 2" key="1">
    <citation type="journal article" date="2022" name="Hortic Res">
        <title>A haplotype resolved chromosomal level avocado genome allows analysis of novel avocado genes.</title>
        <authorList>
            <person name="Nath O."/>
            <person name="Fletcher S.J."/>
            <person name="Hayward A."/>
            <person name="Shaw L.M."/>
            <person name="Masouleh A.K."/>
            <person name="Furtado A."/>
            <person name="Henry R.J."/>
            <person name="Mitter N."/>
        </authorList>
    </citation>
    <scope>NUCLEOTIDE SEQUENCE [LARGE SCALE GENOMIC DNA]</scope>
    <source>
        <strain evidence="2">cv. Hass</strain>
    </source>
</reference>
<organism evidence="1 2">
    <name type="scientific">Persea americana</name>
    <name type="common">Avocado</name>
    <dbReference type="NCBI Taxonomy" id="3435"/>
    <lineage>
        <taxon>Eukaryota</taxon>
        <taxon>Viridiplantae</taxon>
        <taxon>Streptophyta</taxon>
        <taxon>Embryophyta</taxon>
        <taxon>Tracheophyta</taxon>
        <taxon>Spermatophyta</taxon>
        <taxon>Magnoliopsida</taxon>
        <taxon>Magnoliidae</taxon>
        <taxon>Laurales</taxon>
        <taxon>Lauraceae</taxon>
        <taxon>Persea</taxon>
    </lineage>
</organism>
<protein>
    <submittedName>
        <fullName evidence="1">Uncharacterized protein</fullName>
    </submittedName>
</protein>
<dbReference type="Proteomes" id="UP001234297">
    <property type="component" value="Chromosome 11"/>
</dbReference>
<proteinExistence type="predicted"/>
<sequence length="166" mass="18160">MGSSSSCSVSGRKRGGAKRENNRWVLLLRHSTAQQHGVSATTAASFSGDEQGCSGGDNATETRISVSSSVYNLRWPTRDQNRSLFCNTRSRLFRSPPLGFCSAKMTEPEPPLRLYSSKPNQKSGSVSTSGPPCDRLIFCKIRGPLEIRFNRSPQITRSSDTSLLCL</sequence>
<evidence type="ECO:0000313" key="2">
    <source>
        <dbReference type="Proteomes" id="UP001234297"/>
    </source>
</evidence>
<dbReference type="EMBL" id="CM056819">
    <property type="protein sequence ID" value="KAJ8624967.1"/>
    <property type="molecule type" value="Genomic_DNA"/>
</dbReference>
<evidence type="ECO:0000313" key="1">
    <source>
        <dbReference type="EMBL" id="KAJ8624967.1"/>
    </source>
</evidence>
<accession>A0ACC2KV64</accession>